<dbReference type="GO" id="GO:0016747">
    <property type="term" value="F:acyltransferase activity, transferring groups other than amino-acyl groups"/>
    <property type="evidence" value="ECO:0007669"/>
    <property type="project" value="InterPro"/>
</dbReference>
<dbReference type="OrthoDB" id="9787920at2"/>
<organism evidence="4 5">
    <name type="scientific">Ruegeria arenilitoris</name>
    <dbReference type="NCBI Taxonomy" id="1173585"/>
    <lineage>
        <taxon>Bacteria</taxon>
        <taxon>Pseudomonadati</taxon>
        <taxon>Pseudomonadota</taxon>
        <taxon>Alphaproteobacteria</taxon>
        <taxon>Rhodobacterales</taxon>
        <taxon>Roseobacteraceae</taxon>
        <taxon>Ruegeria</taxon>
    </lineage>
</organism>
<reference evidence="5" key="1">
    <citation type="submission" date="2017-05" db="EMBL/GenBank/DDBJ databases">
        <authorList>
            <person name="Rodrigo-Torres L."/>
            <person name="Arahal R. D."/>
            <person name="Lucena T."/>
        </authorList>
    </citation>
    <scope>NUCLEOTIDE SEQUENCE [LARGE SCALE GENOMIC DNA]</scope>
    <source>
        <strain evidence="5">CECT 8715</strain>
    </source>
</reference>
<gene>
    <name evidence="4" type="ORF">RUA8715_01786</name>
</gene>
<protein>
    <submittedName>
        <fullName evidence="4">Ribosomal-protein-alanine N-acetyltransferase</fullName>
    </submittedName>
</protein>
<evidence type="ECO:0000256" key="2">
    <source>
        <dbReference type="ARBA" id="ARBA00023315"/>
    </source>
</evidence>
<dbReference type="EMBL" id="FXYG01000002">
    <property type="protein sequence ID" value="SMX40794.1"/>
    <property type="molecule type" value="Genomic_DNA"/>
</dbReference>
<evidence type="ECO:0000259" key="3">
    <source>
        <dbReference type="PROSITE" id="PS51186"/>
    </source>
</evidence>
<evidence type="ECO:0000256" key="1">
    <source>
        <dbReference type="ARBA" id="ARBA00022679"/>
    </source>
</evidence>
<dbReference type="SUPFAM" id="SSF55729">
    <property type="entry name" value="Acyl-CoA N-acyltransferases (Nat)"/>
    <property type="match status" value="1"/>
</dbReference>
<feature type="domain" description="N-acetyltransferase" evidence="3">
    <location>
        <begin position="1"/>
        <end position="138"/>
    </location>
</feature>
<dbReference type="InterPro" id="IPR000182">
    <property type="entry name" value="GNAT_dom"/>
</dbReference>
<evidence type="ECO:0000313" key="5">
    <source>
        <dbReference type="Proteomes" id="UP000202485"/>
    </source>
</evidence>
<dbReference type="Proteomes" id="UP000202485">
    <property type="component" value="Unassembled WGS sequence"/>
</dbReference>
<dbReference type="Gene3D" id="3.40.630.30">
    <property type="match status" value="1"/>
</dbReference>
<sequence>MAGPSIVSAPGQEDWVEQALLAELRATAPQGVNDSITLIAQDGANPVCGLHGATSYGWLLIKTLWVDRTHRRRGLGRQLLDHAFAEARQRGCHSAWLDTSNPAAARFYTALGFEPFGRLANTPTQSPPGHCRWFLWHTLQ</sequence>
<keyword evidence="1 4" id="KW-0808">Transferase</keyword>
<keyword evidence="2" id="KW-0012">Acyltransferase</keyword>
<accession>A0A238KE81</accession>
<dbReference type="RefSeq" id="WP_093963319.1">
    <property type="nucleotide sequence ID" value="NZ_FXYG01000002.1"/>
</dbReference>
<dbReference type="PROSITE" id="PS51186">
    <property type="entry name" value="GNAT"/>
    <property type="match status" value="1"/>
</dbReference>
<evidence type="ECO:0000313" key="4">
    <source>
        <dbReference type="EMBL" id="SMX40794.1"/>
    </source>
</evidence>
<dbReference type="InterPro" id="IPR016181">
    <property type="entry name" value="Acyl_CoA_acyltransferase"/>
</dbReference>
<name>A0A238KE81_9RHOB</name>
<proteinExistence type="predicted"/>
<dbReference type="Pfam" id="PF00583">
    <property type="entry name" value="Acetyltransf_1"/>
    <property type="match status" value="1"/>
</dbReference>
<keyword evidence="5" id="KW-1185">Reference proteome</keyword>
<dbReference type="CDD" id="cd04301">
    <property type="entry name" value="NAT_SF"/>
    <property type="match status" value="1"/>
</dbReference>
<dbReference type="InterPro" id="IPR050680">
    <property type="entry name" value="YpeA/RimI_acetyltransf"/>
</dbReference>
<dbReference type="PANTHER" id="PTHR43420">
    <property type="entry name" value="ACETYLTRANSFERASE"/>
    <property type="match status" value="1"/>
</dbReference>
<dbReference type="AlphaFoldDB" id="A0A238KE81"/>